<feature type="domain" description="EGF-like" evidence="18">
    <location>
        <begin position="307"/>
        <end position="343"/>
    </location>
</feature>
<feature type="disulfide bond" evidence="17">
    <location>
        <begin position="538"/>
        <end position="547"/>
    </location>
</feature>
<dbReference type="PANTHER" id="PTHR12916:SF4">
    <property type="entry name" value="UNINFLATABLE, ISOFORM C"/>
    <property type="match status" value="1"/>
</dbReference>
<dbReference type="InterPro" id="IPR001881">
    <property type="entry name" value="EGF-like_Ca-bd_dom"/>
</dbReference>
<name>E0VWM6_PEDHC</name>
<dbReference type="GO" id="GO:0003002">
    <property type="term" value="P:regionalization"/>
    <property type="evidence" value="ECO:0007669"/>
    <property type="project" value="UniProtKB-ARBA"/>
</dbReference>
<evidence type="ECO:0000313" key="19">
    <source>
        <dbReference type="EMBL" id="EEB17782.1"/>
    </source>
</evidence>
<feature type="domain" description="EGF-like" evidence="18">
    <location>
        <begin position="550"/>
        <end position="587"/>
    </location>
</feature>
<dbReference type="InterPro" id="IPR000152">
    <property type="entry name" value="EGF-type_Asp/Asn_hydroxyl_site"/>
</dbReference>
<keyword evidence="13" id="KW-0472">Membrane</keyword>
<dbReference type="GO" id="GO:0030182">
    <property type="term" value="P:neuron differentiation"/>
    <property type="evidence" value="ECO:0007669"/>
    <property type="project" value="UniProtKB-ARBA"/>
</dbReference>
<evidence type="ECO:0000256" key="10">
    <source>
        <dbReference type="ARBA" id="ARBA00022737"/>
    </source>
</evidence>
<keyword evidence="15" id="KW-0325">Glycoprotein</keyword>
<feature type="disulfide bond" evidence="17">
    <location>
        <begin position="215"/>
        <end position="224"/>
    </location>
</feature>
<keyword evidence="3" id="KW-0217">Developmental protein</keyword>
<feature type="domain" description="EGF-like" evidence="18">
    <location>
        <begin position="691"/>
        <end position="726"/>
    </location>
</feature>
<dbReference type="FunFam" id="2.10.25.10:FF:000039">
    <property type="entry name" value="Crumbs cell polarity complex component 1"/>
    <property type="match status" value="1"/>
</dbReference>
<dbReference type="GO" id="GO:0061326">
    <property type="term" value="P:renal tubule development"/>
    <property type="evidence" value="ECO:0007669"/>
    <property type="project" value="UniProtKB-ARBA"/>
</dbReference>
<feature type="disulfide bond" evidence="17">
    <location>
        <begin position="980"/>
        <end position="989"/>
    </location>
</feature>
<reference evidence="19" key="2">
    <citation type="submission" date="2007-04" db="EMBL/GenBank/DDBJ databases">
        <title>The genome of the human body louse.</title>
        <authorList>
            <consortium name="The Human Body Louse Genome Consortium"/>
            <person name="Kirkness E."/>
            <person name="Walenz B."/>
            <person name="Hass B."/>
            <person name="Bruggner R."/>
            <person name="Strausberg R."/>
        </authorList>
    </citation>
    <scope>NUCLEOTIDE SEQUENCE</scope>
    <source>
        <strain evidence="19">USDA</strain>
    </source>
</reference>
<feature type="domain" description="EGF-like" evidence="18">
    <location>
        <begin position="111"/>
        <end position="148"/>
    </location>
</feature>
<dbReference type="FunFam" id="2.10.25.10:FF:000565">
    <property type="entry name" value="Predicted protein"/>
    <property type="match status" value="1"/>
</dbReference>
<dbReference type="GO" id="GO:0005112">
    <property type="term" value="F:Notch binding"/>
    <property type="evidence" value="ECO:0007669"/>
    <property type="project" value="TreeGrafter"/>
</dbReference>
<dbReference type="CDD" id="cd00110">
    <property type="entry name" value="LamG"/>
    <property type="match status" value="2"/>
</dbReference>
<evidence type="ECO:0000256" key="1">
    <source>
        <dbReference type="ARBA" id="ARBA00004247"/>
    </source>
</evidence>
<feature type="domain" description="EGF-like" evidence="18">
    <location>
        <begin position="1259"/>
        <end position="1295"/>
    </location>
</feature>
<dbReference type="PRINTS" id="PR01983">
    <property type="entry name" value="NOTCH"/>
</dbReference>
<dbReference type="eggNOG" id="KOG1217">
    <property type="taxonomic scope" value="Eukaryota"/>
</dbReference>
<keyword evidence="12" id="KW-1133">Transmembrane helix</keyword>
<proteinExistence type="inferred from homology"/>
<feature type="domain" description="EGF-like" evidence="18">
    <location>
        <begin position="403"/>
        <end position="438"/>
    </location>
</feature>
<evidence type="ECO:0000256" key="2">
    <source>
        <dbReference type="ARBA" id="ARBA00004613"/>
    </source>
</evidence>
<keyword evidence="21" id="KW-1185">Reference proteome</keyword>
<dbReference type="EnsemblMetazoa" id="PHUM489120-RA">
    <property type="protein sequence ID" value="PHUM489120-PA"/>
    <property type="gene ID" value="PHUM489120"/>
</dbReference>
<dbReference type="OrthoDB" id="283575at2759"/>
<dbReference type="FunFam" id="2.10.25.10:FF:000472">
    <property type="entry name" value="Uncharacterized protein, isoform A"/>
    <property type="match status" value="1"/>
</dbReference>
<dbReference type="InParanoid" id="E0VWM6"/>
<evidence type="ECO:0000313" key="21">
    <source>
        <dbReference type="Proteomes" id="UP000009046"/>
    </source>
</evidence>
<dbReference type="PROSITE" id="PS50026">
    <property type="entry name" value="EGF_3"/>
    <property type="match status" value="24"/>
</dbReference>
<dbReference type="FunFam" id="2.10.25.10:FF:000575">
    <property type="entry name" value="Crumbs, isoform C"/>
    <property type="match status" value="1"/>
</dbReference>
<dbReference type="InterPro" id="IPR013320">
    <property type="entry name" value="ConA-like_dom_sf"/>
</dbReference>
<evidence type="ECO:0000256" key="4">
    <source>
        <dbReference type="ARBA" id="ARBA00022475"/>
    </source>
</evidence>
<dbReference type="KEGG" id="phu:Phum_PHUM489120"/>
<dbReference type="GO" id="GO:0080090">
    <property type="term" value="P:regulation of primary metabolic process"/>
    <property type="evidence" value="ECO:0007669"/>
    <property type="project" value="UniProtKB-ARBA"/>
</dbReference>
<dbReference type="HOGENOM" id="CLU_000827_1_3_1"/>
<dbReference type="SMART" id="SM00179">
    <property type="entry name" value="EGF_CA"/>
    <property type="match status" value="22"/>
</dbReference>
<dbReference type="GO" id="GO:0060255">
    <property type="term" value="P:regulation of macromolecule metabolic process"/>
    <property type="evidence" value="ECO:0007669"/>
    <property type="project" value="UniProtKB-ARBA"/>
</dbReference>
<feature type="domain" description="EGF-like" evidence="18">
    <location>
        <begin position="150"/>
        <end position="187"/>
    </location>
</feature>
<dbReference type="FunCoup" id="E0VWM6">
    <property type="interactions" value="288"/>
</dbReference>
<dbReference type="InterPro" id="IPR001791">
    <property type="entry name" value="Laminin_G"/>
</dbReference>
<feature type="disulfide bond" evidence="17">
    <location>
        <begin position="679"/>
        <end position="688"/>
    </location>
</feature>
<evidence type="ECO:0000256" key="8">
    <source>
        <dbReference type="ARBA" id="ARBA00022692"/>
    </source>
</evidence>
<dbReference type="GO" id="GO:0051240">
    <property type="term" value="P:positive regulation of multicellular organismal process"/>
    <property type="evidence" value="ECO:0007669"/>
    <property type="project" value="UniProtKB-ARBA"/>
</dbReference>
<evidence type="ECO:0000256" key="7">
    <source>
        <dbReference type="ARBA" id="ARBA00022553"/>
    </source>
</evidence>
<dbReference type="PRINTS" id="PR00010">
    <property type="entry name" value="EGFBLOOD"/>
</dbReference>
<feature type="disulfide bond" evidence="17">
    <location>
        <begin position="99"/>
        <end position="108"/>
    </location>
</feature>
<keyword evidence="10" id="KW-0677">Repeat</keyword>
<dbReference type="FunFam" id="2.60.120.200:FF:000143">
    <property type="entry name" value="Crumbs, isoform D"/>
    <property type="match status" value="1"/>
</dbReference>
<dbReference type="CTD" id="8235702"/>
<dbReference type="GO" id="GO:0003008">
    <property type="term" value="P:system process"/>
    <property type="evidence" value="ECO:0007669"/>
    <property type="project" value="UniProtKB-ARBA"/>
</dbReference>
<feature type="disulfide bond" evidence="17">
    <location>
        <begin position="797"/>
        <end position="806"/>
    </location>
</feature>
<dbReference type="FunFam" id="2.10.25.10:FF:000045">
    <property type="entry name" value="Slit guidance ligand 2"/>
    <property type="match status" value="2"/>
</dbReference>
<evidence type="ECO:0000256" key="6">
    <source>
        <dbReference type="ARBA" id="ARBA00022536"/>
    </source>
</evidence>
<dbReference type="SUPFAM" id="SSF49899">
    <property type="entry name" value="Concanavalin A-like lectins/glucanases"/>
    <property type="match status" value="3"/>
</dbReference>
<dbReference type="GO" id="GO:0048592">
    <property type="term" value="P:eye morphogenesis"/>
    <property type="evidence" value="ECO:0007669"/>
    <property type="project" value="UniProtKB-ARBA"/>
</dbReference>
<comment type="subcellular location">
    <subcellularLocation>
        <location evidence="1">Apical cell membrane</location>
        <topology evidence="1">Single-pass type I membrane protein</topology>
    </subcellularLocation>
    <subcellularLocation>
        <location evidence="2">Secreted</location>
    </subcellularLocation>
</comment>
<keyword evidence="4" id="KW-1003">Cell membrane</keyword>
<feature type="domain" description="EGF-like" evidence="18">
    <location>
        <begin position="954"/>
        <end position="990"/>
    </location>
</feature>
<feature type="domain" description="EGF-like" evidence="18">
    <location>
        <begin position="1591"/>
        <end position="1626"/>
    </location>
</feature>
<feature type="disulfide bond" evidence="17">
    <location>
        <begin position="1539"/>
        <end position="1548"/>
    </location>
</feature>
<feature type="disulfide bond" evidence="17">
    <location>
        <begin position="500"/>
        <end position="509"/>
    </location>
</feature>
<feature type="domain" description="EGF-like" evidence="18">
    <location>
        <begin position="71"/>
        <end position="109"/>
    </location>
</feature>
<dbReference type="GO" id="GO:0032991">
    <property type="term" value="C:protein-containing complex"/>
    <property type="evidence" value="ECO:0007669"/>
    <property type="project" value="UniProtKB-ARBA"/>
</dbReference>
<dbReference type="FunFam" id="2.10.25.10:FF:000279">
    <property type="entry name" value="Neurogenic locus notch 1"/>
    <property type="match status" value="1"/>
</dbReference>
<dbReference type="GO" id="GO:0051093">
    <property type="term" value="P:negative regulation of developmental process"/>
    <property type="evidence" value="ECO:0007669"/>
    <property type="project" value="UniProtKB-ARBA"/>
</dbReference>
<feature type="disulfide bond" evidence="17">
    <location>
        <begin position="754"/>
        <end position="763"/>
    </location>
</feature>
<dbReference type="FunFam" id="2.10.25.10:FF:000004">
    <property type="entry name" value="Neurogenic locus notch 1"/>
    <property type="match status" value="1"/>
</dbReference>
<feature type="disulfide bond" evidence="17">
    <location>
        <begin position="462"/>
        <end position="471"/>
    </location>
</feature>
<dbReference type="Pfam" id="PF00054">
    <property type="entry name" value="Laminin_G_1"/>
    <property type="match status" value="1"/>
</dbReference>
<feature type="disulfide bond" evidence="17">
    <location>
        <begin position="1616"/>
        <end position="1625"/>
    </location>
</feature>
<evidence type="ECO:0000256" key="12">
    <source>
        <dbReference type="ARBA" id="ARBA00022989"/>
    </source>
</evidence>
<dbReference type="FunFam" id="2.10.25.10:FF:000208">
    <property type="entry name" value="Crumbs 2, cell polarity complex component"/>
    <property type="match status" value="1"/>
</dbReference>
<dbReference type="FunFam" id="2.10.25.10:FF:000029">
    <property type="entry name" value="neurexin-1 isoform X1"/>
    <property type="match status" value="1"/>
</dbReference>
<feature type="domain" description="EGF-like" evidence="18">
    <location>
        <begin position="512"/>
        <end position="548"/>
    </location>
</feature>
<feature type="disulfide bond" evidence="17">
    <location>
        <begin position="1595"/>
        <end position="1605"/>
    </location>
</feature>
<dbReference type="InterPro" id="IPR013032">
    <property type="entry name" value="EGF-like_CS"/>
</dbReference>
<feature type="disulfide bond" evidence="17">
    <location>
        <begin position="428"/>
        <end position="437"/>
    </location>
</feature>
<dbReference type="GO" id="GO:0005911">
    <property type="term" value="C:cell-cell junction"/>
    <property type="evidence" value="ECO:0007669"/>
    <property type="project" value="UniProtKB-ARBA"/>
</dbReference>
<evidence type="ECO:0000259" key="18">
    <source>
        <dbReference type="PROSITE" id="PS50026"/>
    </source>
</evidence>
<comment type="caution">
    <text evidence="17">Lacks conserved residue(s) required for the propagation of feature annotation.</text>
</comment>
<dbReference type="GO" id="GO:0009967">
    <property type="term" value="P:positive regulation of signal transduction"/>
    <property type="evidence" value="ECO:0007669"/>
    <property type="project" value="UniProtKB-ARBA"/>
</dbReference>
<dbReference type="FunFam" id="2.10.25.10:FF:000252">
    <property type="entry name" value="Crumbs homolog 1 (Drosophila)"/>
    <property type="match status" value="1"/>
</dbReference>
<dbReference type="PROSITE" id="PS01186">
    <property type="entry name" value="EGF_2"/>
    <property type="match status" value="14"/>
</dbReference>
<evidence type="ECO:0000256" key="14">
    <source>
        <dbReference type="ARBA" id="ARBA00023157"/>
    </source>
</evidence>
<reference evidence="19" key="1">
    <citation type="submission" date="2007-04" db="EMBL/GenBank/DDBJ databases">
        <title>Annotation of Pediculus humanus corporis strain USDA.</title>
        <authorList>
            <person name="Kirkness E."/>
            <person name="Hannick L."/>
            <person name="Hass B."/>
            <person name="Bruggner R."/>
            <person name="Lawson D."/>
            <person name="Bidwell S."/>
            <person name="Joardar V."/>
            <person name="Caler E."/>
            <person name="Walenz B."/>
            <person name="Inman J."/>
            <person name="Schobel S."/>
            <person name="Galinsky K."/>
            <person name="Amedeo P."/>
            <person name="Strausberg R."/>
        </authorList>
    </citation>
    <scope>NUCLEOTIDE SEQUENCE</scope>
    <source>
        <strain evidence="19">USDA</strain>
    </source>
</reference>
<dbReference type="GO" id="GO:0060562">
    <property type="term" value="P:epithelial tube morphogenesis"/>
    <property type="evidence" value="ECO:0007669"/>
    <property type="project" value="UniProtKB-ARBA"/>
</dbReference>
<dbReference type="InterPro" id="IPR009030">
    <property type="entry name" value="Growth_fac_rcpt_cys_sf"/>
</dbReference>
<dbReference type="GO" id="GO:0009792">
    <property type="term" value="P:embryo development ending in birth or egg hatching"/>
    <property type="evidence" value="ECO:0007669"/>
    <property type="project" value="UniProtKB-ARBA"/>
</dbReference>
<evidence type="ECO:0000256" key="16">
    <source>
        <dbReference type="ARBA" id="ARBA00060989"/>
    </source>
</evidence>
<feature type="domain" description="EGF-like" evidence="18">
    <location>
        <begin position="1"/>
        <end position="27"/>
    </location>
</feature>
<feature type="domain" description="EGF-like" evidence="18">
    <location>
        <begin position="474"/>
        <end position="510"/>
    </location>
</feature>
<dbReference type="GO" id="GO:0051049">
    <property type="term" value="P:regulation of transport"/>
    <property type="evidence" value="ECO:0007669"/>
    <property type="project" value="UniProtKB-ARBA"/>
</dbReference>
<feature type="domain" description="EGF-like" evidence="18">
    <location>
        <begin position="227"/>
        <end position="267"/>
    </location>
</feature>
<feature type="domain" description="EGF-like" evidence="18">
    <location>
        <begin position="440"/>
        <end position="472"/>
    </location>
</feature>
<dbReference type="SMART" id="SM00282">
    <property type="entry name" value="LamG"/>
    <property type="match status" value="2"/>
</dbReference>
<feature type="domain" description="EGF-like" evidence="18">
    <location>
        <begin position="30"/>
        <end position="67"/>
    </location>
</feature>
<evidence type="ECO:0000313" key="20">
    <source>
        <dbReference type="EnsemblMetazoa" id="PHUM489120-PA"/>
    </source>
</evidence>
<keyword evidence="8" id="KW-0812">Transmembrane</keyword>
<dbReference type="OMA" id="EFFPLKA"/>
<feature type="disulfide bond" evidence="17">
    <location>
        <begin position="695"/>
        <end position="705"/>
    </location>
</feature>
<dbReference type="FunFam" id="2.10.25.10:FF:000031">
    <property type="entry name" value="neurogenic locus notch homolog protein 3"/>
    <property type="match status" value="1"/>
</dbReference>
<dbReference type="VEuPathDB" id="VectorBase:PHUM489120"/>
<keyword evidence="11" id="KW-0221">Differentiation</keyword>
<dbReference type="PROSITE" id="PS00010">
    <property type="entry name" value="ASX_HYDROXYL"/>
    <property type="match status" value="14"/>
</dbReference>
<dbReference type="PROSITE" id="PS01187">
    <property type="entry name" value="EGF_CA"/>
    <property type="match status" value="6"/>
</dbReference>
<evidence type="ECO:0000256" key="9">
    <source>
        <dbReference type="ARBA" id="ARBA00022729"/>
    </source>
</evidence>
<keyword evidence="6 17" id="KW-0245">EGF-like domain</keyword>
<feature type="disulfide bond" evidence="17">
    <location>
        <begin position="57"/>
        <end position="66"/>
    </location>
</feature>
<dbReference type="PROSITE" id="PS00022">
    <property type="entry name" value="EGF_1"/>
    <property type="match status" value="19"/>
</dbReference>
<feature type="disulfide bond" evidence="17">
    <location>
        <begin position="1579"/>
        <end position="1588"/>
    </location>
</feature>
<dbReference type="SMART" id="SM00181">
    <property type="entry name" value="EGF"/>
    <property type="match status" value="24"/>
</dbReference>
<gene>
    <name evidence="20" type="primary">8235702</name>
    <name evidence="19" type="ORF">Phum_PHUM489120</name>
</gene>
<dbReference type="STRING" id="121224.E0VWM6"/>
<accession>E0VWM6</accession>
<dbReference type="Pfam" id="PF00008">
    <property type="entry name" value="EGF"/>
    <property type="match status" value="15"/>
</dbReference>
<organism>
    <name type="scientific">Pediculus humanus subsp. corporis</name>
    <name type="common">Body louse</name>
    <dbReference type="NCBI Taxonomy" id="121224"/>
    <lineage>
        <taxon>Eukaryota</taxon>
        <taxon>Metazoa</taxon>
        <taxon>Ecdysozoa</taxon>
        <taxon>Arthropoda</taxon>
        <taxon>Hexapoda</taxon>
        <taxon>Insecta</taxon>
        <taxon>Pterygota</taxon>
        <taxon>Neoptera</taxon>
        <taxon>Paraneoptera</taxon>
        <taxon>Psocodea</taxon>
        <taxon>Troctomorpha</taxon>
        <taxon>Phthiraptera</taxon>
        <taxon>Anoplura</taxon>
        <taxon>Pediculidae</taxon>
        <taxon>Pediculus</taxon>
    </lineage>
</organism>
<dbReference type="GeneID" id="8235702"/>
<sequence>MSHGICIPVNDQYECKCNARFSGKHCEIDKGSPCEQNPCQNNGKCEEDPWGNYSCICDATHTGIHCELQSEALPCDENPCKGNGTCRTLPALNRRECVCSLGFIGPLCELDVDECQLQPCKNGGLCENGLNNFICNCDRTGYTGTQCEININECEPTNPCLNEGVCFDNYGGYTCQCLSGFGGHNCELNLNECISEPCQNGARCEDKIGSYECVCRPGFTGKNCEKNINECNVQPPPCSPSQICVDGIASYFCACKPGYDEIPPTCAKNETLSPCAVDVCKNNGTCLQFEDNFFCYCQPGFKGKTCEINECSLNPCQNGGTCYGVLNGYVCVCPKEYFGDHCQLVPNPCLYSNCLNNGFEGLNCELNITDCIGEACLDNYTVCSDGSKSNTSCNLPGSKTVKSLDPCSNSPCNNGTCLPIGDGYSCVCPNGITGTNCDQDINECNENRTICNTGICGYQCYCLPGYAGNHCDIDVDECLSKPCLHDSVCENKINSYNCICKPGYTGVNCGINIDECVSNPCQNGGTCQDEVAGFTCFCPPGLTGIMCETNIDDCEPQPCQNGGICIDGINSYECNCTDTGYYGQNCQLNIDDCVSNPCTNDAQCIDLVKGYKCNCHPGYSGLNCEIDINECESLPCQNGGTCLELSNRTLYELSNNISLPDVFSKDFNFKEAVGYECVCVPGTVGVNCEKDINECDSNPCHFGSCKDEIGRYKCECEDGYEGEYCEIEINECERYRPCINGTCSDRKNDYYCDCVYGFGGKNCSVALIGCTKNNCENNGVCLPYLENEVEHKFNCSCPNGFHGKLCEKGTTMSLRGTSHVLVNTTREEGYDIQFRFKTTLPNGLLAIGKGLTFYILELVNGRLNLHSSLLNKWEGVFVFVAINASHLVLAANEEQTIYPISLNEANTSHTSFQTTYLGGTSSYLKNLIHGPTSFIGYIQESPIVLVEVEVGCPREEQCNPNPCHSGGHCTDLWSDFNCTCERPYLGHTCQYNLTAATFGHENITSSYVMVLVNETTQRAVRNIVDISMFIRTRQDRGLIFYLGTEPGSVSYNEVTSIVAQLEGGELRVKIQFDENQESYSVGGVKLDNGYRHLIQVKVVYTKYFKNTIGASDHLNVDVLYLGGMPKLSPLSNFKLDEDVHTNVAVHSLPRIKRQIESPPTSRIEIAPDSKMKVDSSKPDSVFAGFKGIIQDVQVSIFSTLINAKFVRIAVFRAIHEISGGSRSKWVVEFFPLKVADLEVPPQFGEVTFDKNTVLEGEISDDTCRSDPCLHNGSCTITWNDYSCKCPRGYKGKSCQEMEFCQLQDCPSGSQCRNLDDGYECVANITLRGLKSDLLSYTLVGNSKQRGFEDVILDSINLVYRTRFGGTILHVSDNKYYLSISVYRDEVTIIWKLDDTPGDIKQFHGDRGGQWTSVYMKMKNGKLLGGFTDASDADFTVNNFPVEAWQHFPVSTNSVNIPSGDFLGGFYKGCLGEIRIGSLLLPFFTPDYLYNENFTAKNYFALDSAPARSMEETGCILCYEEDCMNGGTCLDPNTTFACDCPVGFTESDCSKDIDWCEGEGSHCENGATCVDGIANFTCSCPIGYSGVRCEINIDECASNPCVNGECVDQIGSFKCICKESYSGERCENLRIITCADRPCKRGSSCTNAFSHW</sequence>
<dbReference type="PANTHER" id="PTHR12916">
    <property type="entry name" value="CYTOCHROME C OXIDASE POLYPEPTIDE VIC-2"/>
    <property type="match status" value="1"/>
</dbReference>
<feature type="disulfide bond" evidence="17">
    <location>
        <begin position="177"/>
        <end position="186"/>
    </location>
</feature>
<feature type="domain" description="EGF-like" evidence="18">
    <location>
        <begin position="589"/>
        <end position="625"/>
    </location>
</feature>
<feature type="disulfide bond" evidence="17">
    <location>
        <begin position="1285"/>
        <end position="1294"/>
    </location>
</feature>
<dbReference type="CDD" id="cd00054">
    <property type="entry name" value="EGF_CA"/>
    <property type="match status" value="17"/>
</dbReference>
<evidence type="ECO:0000256" key="5">
    <source>
        <dbReference type="ARBA" id="ARBA00022525"/>
    </source>
</evidence>
<feature type="disulfide bond" evidence="17">
    <location>
        <begin position="615"/>
        <end position="624"/>
    </location>
</feature>
<evidence type="ECO:0000256" key="11">
    <source>
        <dbReference type="ARBA" id="ARBA00022782"/>
    </source>
</evidence>
<feature type="disulfide bond" evidence="17">
    <location>
        <begin position="17"/>
        <end position="26"/>
    </location>
</feature>
<dbReference type="Proteomes" id="UP000009046">
    <property type="component" value="Unassembled WGS sequence"/>
</dbReference>
<feature type="disulfide bond" evidence="17">
    <location>
        <begin position="407"/>
        <end position="417"/>
    </location>
</feature>
<dbReference type="Pfam" id="PF07645">
    <property type="entry name" value="EGF_CA"/>
    <property type="match status" value="1"/>
</dbReference>
<feature type="domain" description="EGF-like" evidence="18">
    <location>
        <begin position="1515"/>
        <end position="1549"/>
    </location>
</feature>
<dbReference type="GO" id="GO:0016324">
    <property type="term" value="C:apical plasma membrane"/>
    <property type="evidence" value="ECO:0007669"/>
    <property type="project" value="UniProtKB-SubCell"/>
</dbReference>
<feature type="domain" description="EGF-like" evidence="18">
    <location>
        <begin position="1551"/>
        <end position="1589"/>
    </location>
</feature>
<evidence type="ECO:0000256" key="3">
    <source>
        <dbReference type="ARBA" id="ARBA00022473"/>
    </source>
</evidence>
<feature type="domain" description="EGF-like" evidence="18">
    <location>
        <begin position="728"/>
        <end position="764"/>
    </location>
</feature>
<dbReference type="GO" id="GO:0008593">
    <property type="term" value="P:regulation of Notch signaling pathway"/>
    <property type="evidence" value="ECO:0007669"/>
    <property type="project" value="UniProtKB-ARBA"/>
</dbReference>
<dbReference type="RefSeq" id="XP_002430520.1">
    <property type="nucleotide sequence ID" value="XM_002430475.1"/>
</dbReference>
<keyword evidence="5" id="KW-0964">Secreted</keyword>
<dbReference type="InterPro" id="IPR049883">
    <property type="entry name" value="NOTCH1_EGF-like"/>
</dbReference>
<dbReference type="InterPro" id="IPR000742">
    <property type="entry name" value="EGF"/>
</dbReference>
<feature type="domain" description="EGF-like" evidence="18">
    <location>
        <begin position="189"/>
        <end position="225"/>
    </location>
</feature>
<feature type="domain" description="EGF-like" evidence="18">
    <location>
        <begin position="271"/>
        <end position="304"/>
    </location>
</feature>
<keyword evidence="7" id="KW-0597">Phosphoprotein</keyword>
<dbReference type="GO" id="GO:0002064">
    <property type="term" value="P:epithelial cell development"/>
    <property type="evidence" value="ECO:0007669"/>
    <property type="project" value="UniProtKB-ARBA"/>
</dbReference>
<dbReference type="GO" id="GO:0048871">
    <property type="term" value="P:multicellular organismal-level homeostasis"/>
    <property type="evidence" value="ECO:0007669"/>
    <property type="project" value="UniProtKB-ARBA"/>
</dbReference>
<dbReference type="GO" id="GO:0007219">
    <property type="term" value="P:Notch signaling pathway"/>
    <property type="evidence" value="ECO:0007669"/>
    <property type="project" value="TreeGrafter"/>
</dbReference>
<dbReference type="GO" id="GO:0048598">
    <property type="term" value="P:embryonic morphogenesis"/>
    <property type="evidence" value="ECO:0007669"/>
    <property type="project" value="UniProtKB-ARBA"/>
</dbReference>
<reference evidence="20" key="3">
    <citation type="submission" date="2021-02" db="UniProtKB">
        <authorList>
            <consortium name="EnsemblMetazoa"/>
        </authorList>
    </citation>
    <scope>IDENTIFICATION</scope>
    <source>
        <strain evidence="20">USDA</strain>
    </source>
</reference>
<evidence type="ECO:0000256" key="17">
    <source>
        <dbReference type="PROSITE-ProRule" id="PRU00076"/>
    </source>
</evidence>
<protein>
    <submittedName>
        <fullName evidence="19 20">Crumbs, putative</fullName>
    </submittedName>
</protein>
<dbReference type="Gene3D" id="2.60.120.200">
    <property type="match status" value="2"/>
</dbReference>
<dbReference type="InterPro" id="IPR018097">
    <property type="entry name" value="EGF_Ca-bd_CS"/>
</dbReference>
<feature type="domain" description="EGF-like" evidence="18">
    <location>
        <begin position="766"/>
        <end position="807"/>
    </location>
</feature>
<evidence type="ECO:0000256" key="15">
    <source>
        <dbReference type="ARBA" id="ARBA00023180"/>
    </source>
</evidence>
<dbReference type="GO" id="GO:0005509">
    <property type="term" value="F:calcium ion binding"/>
    <property type="evidence" value="ECO:0007669"/>
    <property type="project" value="InterPro"/>
</dbReference>
<keyword evidence="14 17" id="KW-1015">Disulfide bond</keyword>
<comment type="similarity">
    <text evidence="16">Belongs to the Crumbs protein family.</text>
</comment>
<keyword evidence="9" id="KW-0732">Signal</keyword>
<dbReference type="Pfam" id="PF12661">
    <property type="entry name" value="hEGF"/>
    <property type="match status" value="3"/>
</dbReference>
<dbReference type="GO" id="GO:0051241">
    <property type="term" value="P:negative regulation of multicellular organismal process"/>
    <property type="evidence" value="ECO:0007669"/>
    <property type="project" value="UniProtKB-ARBA"/>
</dbReference>
<dbReference type="FunFam" id="2.10.25.10:FF:000122">
    <property type="entry name" value="Protein crumbs homolog 2"/>
    <property type="match status" value="2"/>
</dbReference>
<dbReference type="SUPFAM" id="SSF57184">
    <property type="entry name" value="Growth factor receptor domain"/>
    <property type="match status" value="3"/>
</dbReference>
<feature type="domain" description="EGF-like" evidence="18">
    <location>
        <begin position="627"/>
        <end position="689"/>
    </location>
</feature>
<dbReference type="EMBL" id="AAZO01005923">
    <property type="status" value="NOT_ANNOTATED_CDS"/>
    <property type="molecule type" value="Genomic_DNA"/>
</dbReference>
<dbReference type="SUPFAM" id="SSF57196">
    <property type="entry name" value="EGF/Laminin"/>
    <property type="match status" value="12"/>
</dbReference>
<evidence type="ECO:0000256" key="13">
    <source>
        <dbReference type="ARBA" id="ARBA00023136"/>
    </source>
</evidence>
<feature type="disulfide bond" evidence="17">
    <location>
        <begin position="333"/>
        <end position="342"/>
    </location>
</feature>
<dbReference type="GO" id="GO:0048638">
    <property type="term" value="P:regulation of developmental growth"/>
    <property type="evidence" value="ECO:0007669"/>
    <property type="project" value="UniProtKB-ARBA"/>
</dbReference>
<dbReference type="Gene3D" id="2.10.25.10">
    <property type="entry name" value="Laminin"/>
    <property type="match status" value="23"/>
</dbReference>
<feature type="disulfide bond" evidence="17">
    <location>
        <begin position="716"/>
        <end position="725"/>
    </location>
</feature>
<dbReference type="EMBL" id="DS235822">
    <property type="protein sequence ID" value="EEB17782.1"/>
    <property type="molecule type" value="Genomic_DNA"/>
</dbReference>
<dbReference type="GO" id="GO:0005576">
    <property type="term" value="C:extracellular region"/>
    <property type="evidence" value="ECO:0007669"/>
    <property type="project" value="UniProtKB-SubCell"/>
</dbReference>
<feature type="disulfide bond" evidence="17">
    <location>
        <begin position="80"/>
        <end position="97"/>
    </location>
</feature>